<dbReference type="KEGG" id="gai:IMCC3135_17065"/>
<evidence type="ECO:0000256" key="1">
    <source>
        <dbReference type="SAM" id="MobiDB-lite"/>
    </source>
</evidence>
<keyword evidence="3" id="KW-1185">Reference proteome</keyword>
<dbReference type="RefSeq" id="WP_257790415.1">
    <property type="nucleotide sequence ID" value="NZ_CP018632.1"/>
</dbReference>
<reference evidence="2 3" key="1">
    <citation type="submission" date="2016-12" db="EMBL/GenBank/DDBJ databases">
        <authorList>
            <person name="Song W.-J."/>
            <person name="Kurnit D.M."/>
        </authorList>
    </citation>
    <scope>NUCLEOTIDE SEQUENCE [LARGE SCALE GENOMIC DNA]</scope>
    <source>
        <strain evidence="2 3">IMCC3135</strain>
    </source>
</reference>
<feature type="region of interest" description="Disordered" evidence="1">
    <location>
        <begin position="1"/>
        <end position="20"/>
    </location>
</feature>
<gene>
    <name evidence="2" type="ORF">IMCC3135_17065</name>
</gene>
<proteinExistence type="predicted"/>
<accession>A0A2Z2NSK9</accession>
<organism evidence="2 3">
    <name type="scientific">Granulosicoccus antarcticus IMCC3135</name>
    <dbReference type="NCBI Taxonomy" id="1192854"/>
    <lineage>
        <taxon>Bacteria</taxon>
        <taxon>Pseudomonadati</taxon>
        <taxon>Pseudomonadota</taxon>
        <taxon>Gammaproteobacteria</taxon>
        <taxon>Chromatiales</taxon>
        <taxon>Granulosicoccaceae</taxon>
        <taxon>Granulosicoccus</taxon>
    </lineage>
</organism>
<dbReference type="Proteomes" id="UP000250079">
    <property type="component" value="Chromosome"/>
</dbReference>
<evidence type="ECO:0000313" key="2">
    <source>
        <dbReference type="EMBL" id="ASJ73495.1"/>
    </source>
</evidence>
<name>A0A2Z2NSK9_9GAMM</name>
<evidence type="ECO:0000313" key="3">
    <source>
        <dbReference type="Proteomes" id="UP000250079"/>
    </source>
</evidence>
<dbReference type="AlphaFoldDB" id="A0A2Z2NSK9"/>
<sequence length="43" mass="4616">MAHVSNDANEGVVMESGESHVAEMGRMAEHKSDNARLVAETCD</sequence>
<protein>
    <submittedName>
        <fullName evidence="2">Uncharacterized protein</fullName>
    </submittedName>
</protein>
<dbReference type="EMBL" id="CP018632">
    <property type="protein sequence ID" value="ASJ73495.1"/>
    <property type="molecule type" value="Genomic_DNA"/>
</dbReference>